<sequence length="56" mass="6037">MKRLTLNSDLKRIPRARRAAALPGWLVILALAIAFGLAGKIEPCDGHGCPQLEEGK</sequence>
<dbReference type="EMBL" id="LR796238">
    <property type="protein sequence ID" value="CAB4130441.1"/>
    <property type="molecule type" value="Genomic_DNA"/>
</dbReference>
<evidence type="ECO:0000313" key="1">
    <source>
        <dbReference type="EMBL" id="CAB4130441.1"/>
    </source>
</evidence>
<name>A0A6J5L7M2_9CAUD</name>
<gene>
    <name evidence="1" type="ORF">UFOVP119_65</name>
</gene>
<organism evidence="1">
    <name type="scientific">uncultured Caudovirales phage</name>
    <dbReference type="NCBI Taxonomy" id="2100421"/>
    <lineage>
        <taxon>Viruses</taxon>
        <taxon>Duplodnaviria</taxon>
        <taxon>Heunggongvirae</taxon>
        <taxon>Uroviricota</taxon>
        <taxon>Caudoviricetes</taxon>
        <taxon>Peduoviridae</taxon>
        <taxon>Maltschvirus</taxon>
        <taxon>Maltschvirus maltsch</taxon>
    </lineage>
</organism>
<protein>
    <submittedName>
        <fullName evidence="1">Uncharacterized protein</fullName>
    </submittedName>
</protein>
<accession>A0A6J5L7M2</accession>
<proteinExistence type="predicted"/>
<reference evidence="1" key="1">
    <citation type="submission" date="2020-04" db="EMBL/GenBank/DDBJ databases">
        <authorList>
            <person name="Chiriac C."/>
            <person name="Salcher M."/>
            <person name="Ghai R."/>
            <person name="Kavagutti S V."/>
        </authorList>
    </citation>
    <scope>NUCLEOTIDE SEQUENCE</scope>
</reference>